<feature type="chain" id="PRO_5002080423" description="ShKT domain-containing protein" evidence="1">
    <location>
        <begin position="22"/>
        <end position="90"/>
    </location>
</feature>
<name>A0A0B2VW55_TOXCA</name>
<feature type="signal peptide" evidence="1">
    <location>
        <begin position="1"/>
        <end position="21"/>
    </location>
</feature>
<evidence type="ECO:0000313" key="3">
    <source>
        <dbReference type="EMBL" id="KHN85592.1"/>
    </source>
</evidence>
<evidence type="ECO:0000256" key="1">
    <source>
        <dbReference type="SAM" id="SignalP"/>
    </source>
</evidence>
<sequence>MFNEVFTVVLVLLLASHLKVLQPVIKASISGVNAGSAEQQASTATESSEEENVCTCMNHAIDCHIYFYLCRKPSMEELMRRRCSRTCRFC</sequence>
<feature type="domain" description="ShKT" evidence="2">
    <location>
        <begin position="55"/>
        <end position="90"/>
    </location>
</feature>
<protein>
    <recommendedName>
        <fullName evidence="2">ShKT domain-containing protein</fullName>
    </recommendedName>
</protein>
<reference evidence="3 4" key="1">
    <citation type="submission" date="2014-11" db="EMBL/GenBank/DDBJ databases">
        <title>Genetic blueprint of the zoonotic pathogen Toxocara canis.</title>
        <authorList>
            <person name="Zhu X.-Q."/>
            <person name="Korhonen P.K."/>
            <person name="Cai H."/>
            <person name="Young N.D."/>
            <person name="Nejsum P."/>
            <person name="von Samson-Himmelstjerna G."/>
            <person name="Boag P.R."/>
            <person name="Tan P."/>
            <person name="Li Q."/>
            <person name="Min J."/>
            <person name="Yang Y."/>
            <person name="Wang X."/>
            <person name="Fang X."/>
            <person name="Hall R.S."/>
            <person name="Hofmann A."/>
            <person name="Sternberg P.W."/>
            <person name="Jex A.R."/>
            <person name="Gasser R.B."/>
        </authorList>
    </citation>
    <scope>NUCLEOTIDE SEQUENCE [LARGE SCALE GENOMIC DNA]</scope>
    <source>
        <strain evidence="3">PN_DK_2014</strain>
    </source>
</reference>
<keyword evidence="4" id="KW-1185">Reference proteome</keyword>
<organism evidence="3 4">
    <name type="scientific">Toxocara canis</name>
    <name type="common">Canine roundworm</name>
    <dbReference type="NCBI Taxonomy" id="6265"/>
    <lineage>
        <taxon>Eukaryota</taxon>
        <taxon>Metazoa</taxon>
        <taxon>Ecdysozoa</taxon>
        <taxon>Nematoda</taxon>
        <taxon>Chromadorea</taxon>
        <taxon>Rhabditida</taxon>
        <taxon>Spirurina</taxon>
        <taxon>Ascaridomorpha</taxon>
        <taxon>Ascaridoidea</taxon>
        <taxon>Toxocaridae</taxon>
        <taxon>Toxocara</taxon>
    </lineage>
</organism>
<gene>
    <name evidence="3" type="ORF">Tcan_08141</name>
</gene>
<keyword evidence="1" id="KW-0732">Signal</keyword>
<dbReference type="EMBL" id="JPKZ01000756">
    <property type="protein sequence ID" value="KHN85592.1"/>
    <property type="molecule type" value="Genomic_DNA"/>
</dbReference>
<proteinExistence type="predicted"/>
<dbReference type="Pfam" id="PF01549">
    <property type="entry name" value="ShK"/>
    <property type="match status" value="1"/>
</dbReference>
<comment type="caution">
    <text evidence="3">The sequence shown here is derived from an EMBL/GenBank/DDBJ whole genome shotgun (WGS) entry which is preliminary data.</text>
</comment>
<dbReference type="Gene3D" id="1.10.10.1870">
    <property type="entry name" value="ShTK domain-like"/>
    <property type="match status" value="1"/>
</dbReference>
<evidence type="ECO:0000313" key="4">
    <source>
        <dbReference type="Proteomes" id="UP000031036"/>
    </source>
</evidence>
<dbReference type="AlphaFoldDB" id="A0A0B2VW55"/>
<evidence type="ECO:0000259" key="2">
    <source>
        <dbReference type="Pfam" id="PF01549"/>
    </source>
</evidence>
<dbReference type="Proteomes" id="UP000031036">
    <property type="component" value="Unassembled WGS sequence"/>
</dbReference>
<accession>A0A0B2VW55</accession>
<dbReference type="InterPro" id="IPR003582">
    <property type="entry name" value="ShKT_dom"/>
</dbReference>